<accession>A0A6J4M8B3</accession>
<reference evidence="2" key="1">
    <citation type="submission" date="2020-02" db="EMBL/GenBank/DDBJ databases">
        <authorList>
            <person name="Meier V. D."/>
        </authorList>
    </citation>
    <scope>NUCLEOTIDE SEQUENCE</scope>
    <source>
        <strain evidence="2">AVDCRST_MAG68</strain>
    </source>
</reference>
<protein>
    <submittedName>
        <fullName evidence="2">Glycosyl transferase, group 1</fullName>
    </submittedName>
</protein>
<organism evidence="2">
    <name type="scientific">uncultured Gemmatimonadota bacterium</name>
    <dbReference type="NCBI Taxonomy" id="203437"/>
    <lineage>
        <taxon>Bacteria</taxon>
        <taxon>Pseudomonadati</taxon>
        <taxon>Gemmatimonadota</taxon>
        <taxon>environmental samples</taxon>
    </lineage>
</organism>
<gene>
    <name evidence="2" type="ORF">AVDCRST_MAG68-3735</name>
</gene>
<dbReference type="CDD" id="cd03794">
    <property type="entry name" value="GT4_WbuB-like"/>
    <property type="match status" value="1"/>
</dbReference>
<dbReference type="PANTHER" id="PTHR12526:SF622">
    <property type="entry name" value="GLYCOSYLTRANSFERASE (GROUP I)"/>
    <property type="match status" value="1"/>
</dbReference>
<sequence>MSAAPRLLWVNHFAIPPGEGGGTRHFEIGRELAGRGWEVTVAASDMNLHTRRYSRRADGGDRTAIGETIEGVRFLWLWAAPYERNDWRRAVNWLSFGRELLARDVPRADVVIGSSPHLFAALAAERLAARWGVPFLFEVRDLWPESLAAAGKGKSLGYRGLDAIARHLYRRASRIIVLARGTGEYLEGKGIPAGKLAYVPNGVDLNAFGGGERPVREGLTLVYAGAHGPFNGLDTVLGAAELLRGRAGIRFLLVGDGPSKPELVASARARGLGNVEFRDPVAKVRMPGLLAEADAGLMVLREAELFSFGVSPNKLFDYLGAALPVVCNVPGEVAGMLAASGAGVQTADASAAALADAIVRMEGAGPAARRAMGARGREWVGTEHGRDVLGSKLDTLLRREIAR</sequence>
<dbReference type="Pfam" id="PF13692">
    <property type="entry name" value="Glyco_trans_1_4"/>
    <property type="match status" value="1"/>
</dbReference>
<dbReference type="Pfam" id="PF13579">
    <property type="entry name" value="Glyco_trans_4_4"/>
    <property type="match status" value="1"/>
</dbReference>
<proteinExistence type="predicted"/>
<dbReference type="Gene3D" id="3.40.50.2000">
    <property type="entry name" value="Glycogen Phosphorylase B"/>
    <property type="match status" value="2"/>
</dbReference>
<name>A0A6J4M8B3_9BACT</name>
<dbReference type="PANTHER" id="PTHR12526">
    <property type="entry name" value="GLYCOSYLTRANSFERASE"/>
    <property type="match status" value="1"/>
</dbReference>
<keyword evidence="2" id="KW-0808">Transferase</keyword>
<dbReference type="InterPro" id="IPR028098">
    <property type="entry name" value="Glyco_trans_4-like_N"/>
</dbReference>
<dbReference type="GO" id="GO:0016757">
    <property type="term" value="F:glycosyltransferase activity"/>
    <property type="evidence" value="ECO:0007669"/>
    <property type="project" value="UniProtKB-ARBA"/>
</dbReference>
<dbReference type="SUPFAM" id="SSF53756">
    <property type="entry name" value="UDP-Glycosyltransferase/glycogen phosphorylase"/>
    <property type="match status" value="1"/>
</dbReference>
<evidence type="ECO:0000313" key="2">
    <source>
        <dbReference type="EMBL" id="CAA9352108.1"/>
    </source>
</evidence>
<dbReference type="EMBL" id="CADCTW010000176">
    <property type="protein sequence ID" value="CAA9352108.1"/>
    <property type="molecule type" value="Genomic_DNA"/>
</dbReference>
<evidence type="ECO:0000259" key="1">
    <source>
        <dbReference type="Pfam" id="PF13579"/>
    </source>
</evidence>
<feature type="domain" description="Glycosyltransferase subfamily 4-like N-terminal" evidence="1">
    <location>
        <begin position="20"/>
        <end position="202"/>
    </location>
</feature>
<dbReference type="AlphaFoldDB" id="A0A6J4M8B3"/>